<feature type="region of interest" description="Disordered" evidence="2">
    <location>
        <begin position="1831"/>
        <end position="1850"/>
    </location>
</feature>
<feature type="compositionally biased region" description="Low complexity" evidence="2">
    <location>
        <begin position="1941"/>
        <end position="1951"/>
    </location>
</feature>
<dbReference type="SMART" id="SM00032">
    <property type="entry name" value="CCP"/>
    <property type="match status" value="9"/>
</dbReference>
<evidence type="ECO:0000259" key="3">
    <source>
        <dbReference type="PROSITE" id="PS50923"/>
    </source>
</evidence>
<organism evidence="4">
    <name type="scientific">Chromera velia CCMP2878</name>
    <dbReference type="NCBI Taxonomy" id="1169474"/>
    <lineage>
        <taxon>Eukaryota</taxon>
        <taxon>Sar</taxon>
        <taxon>Alveolata</taxon>
        <taxon>Colpodellida</taxon>
        <taxon>Chromeraceae</taxon>
        <taxon>Chromera</taxon>
    </lineage>
</organism>
<feature type="compositionally biased region" description="Low complexity" evidence="2">
    <location>
        <begin position="1894"/>
        <end position="1904"/>
    </location>
</feature>
<protein>
    <recommendedName>
        <fullName evidence="3">Sushi domain-containing protein</fullName>
    </recommendedName>
</protein>
<feature type="region of interest" description="Disordered" evidence="2">
    <location>
        <begin position="1049"/>
        <end position="1069"/>
    </location>
</feature>
<dbReference type="VEuPathDB" id="CryptoDB:Cvel_11355"/>
<feature type="region of interest" description="Disordered" evidence="2">
    <location>
        <begin position="448"/>
        <end position="485"/>
    </location>
</feature>
<feature type="region of interest" description="Disordered" evidence="2">
    <location>
        <begin position="886"/>
        <end position="908"/>
    </location>
</feature>
<evidence type="ECO:0000256" key="2">
    <source>
        <dbReference type="SAM" id="MobiDB-lite"/>
    </source>
</evidence>
<feature type="compositionally biased region" description="Low complexity" evidence="2">
    <location>
        <begin position="1868"/>
        <end position="1886"/>
    </location>
</feature>
<sequence>MLDAEIVAERRRQSLANGTDSLFLTPRGGEFRGDTVASASRATPPLITEDLSAPFERAVSEGSQTASSPSAVPSSVSHSESRAIALGKWGKAGEHFCGSFSLDLESEAEIIAPPTRFSTFVEGPFEAGTTIEIACKRGLSDIVLREKEVLVCENGEWQKPSLYCKKNCPDFVLPDSHAFALAPLSLSPPAEEGSPPPSPLKPSREICEARRRRDAALLPHEPSPRSGTSPDTDVESLDPCSNEDRRLWQHGASLAVSCAKGFSPPLFFPGDGTGAVHCRSGQWSSLPLLCDRTCSTVDLEAYSESNGFLLFGDVTVPPRREDALSSDWKEYPYGASVSELLARQRKGEPVAFASGSRIFVRCAPGFSPLQALTKGLMYCAGGRWVPPDLKCVPNCVDVRAESLKASPFNLQVLPLDPAASSGVHGSFATMKCADGGFSPARPVEETAAGVPLGRRDSTGEQGKGVEEHLGAVSTRERRQRAGTWGGRGSGAVTPFAFTDDAVSLCYGGRWTSVDLFCSRDCTTPPTKPGEGYILRGSGLHNLARWQLSCAPNFVARSAAREREGETLVCREGEFNNPLLQCVAGCGPFPSLGASFVIRGTGSLHGDFRVLQCAPNYAVSAGESPEELHCLDGRWEVPKLKCGAVCPLPTLGSRYRIDTGNAADNDLPSEERQISAASFIQKSEEVSSQHTHADKNLVPRDLSTSYESGEVPKGLDFVVVDDDASTVDISPNEDSQSEKMPSALPLEKAEQSQKYEGDSISISCERNFTSSSGVVSDTLRCVEGQWRGQTLRCVAKCREFALAGSEYAVSGVGNDHGDLRRVTCAPGYSAISRPAREGEDLLDRDTEEGDEELVMCRNGQWSPVSLQCRRRCGSLQVGHPLEVLRLKSGEEGEREREQGGSNLGLTSPSRHGMRLILGCAEGFSVQTDRIEPHTGIQKPREGTKGPSHLLTGPFQSGAVAAQTHEGTRMVTKMGPDGRILHGQEVVCVDGSWSSVTLRCVSSCPEYEEGLDTDRHYTEGSGVAHGDRRTVFCRAGYSHALSFLRTLLPQHQHEDKSDNKSPHTSQQHLHQSLALAGGGPTAVGEQVFCVHSRWTSRRLECFKMCPPVGETLGERMEVVDSVQQSESEVELSFSQIESSRGQLKWSEKDEEEPADEASLLSSSDQYKPHGTVFRVRCRSQAGFQATSSQEVASITCVDGQWSQPALLCRNTCTEFDPDHTKQQFRVVSQKFPFPASGGSTVFDSSESLKGGVALGFVIGDTPPERGFYPHGSRLQLGCADGYSPSPLVSNGEALLGSGGNLQPALFRSFRASRVPLVLPLAHISLQAPKRGLGELQLPPPPPLHQRIDSITCYDGTWSAVTLTCFRDCPPFPHIGIGYRLKSFRVQPETDVEMEGGHDQAQTAQINQPVPHGTIAQLTCDTDFSSDPHSPSSEEVKCVDGAWEPRLLRCFPDCPDISTVLRPSASAYVYRVLRPTVNTPLQAQNADAETLDSASLWSLQEAERESLDKMPPLLKEEEEQEEEEGEEENQNSPFDSRVHHGSLVTISCAAGHSFVAPLPPSTALQGRLLPSVEVLCHAGSYGDLNFQCVPDCKGEPPVDSSVYQIHMEDSWSGELRTPTEEDRGHGDARWISCRPPLTPSLRIPSVWAGASEKRNHYVEGKALAAALMRAGEDEMNSKGQEASDVHRKLAHALKKMKTVGEAESFLEKREGKLSKKVKHALKQVLVDAAKFATRERLVCDRGQWTLPTLTCEHRCTPFVLPSGVFTEGLHIIKREDPSTDPWEEHAFNQSDGSRLHASVTIGCKEGTEIFPRWRPTQERLQCVDGKWSPLTIQCKPEGSTGTLPETFPTTLHSNEDSADLLLNETHPEVLSGSTETEGEQGAETGTGEESSAETESSEQSQSVSTDSSEGEGNGASSSDADSGVSGSEQEGGVGGKEGEDKAAADGLDADSASSTTEPEGVQEGDPAIPSDSTTTSTTLTANEAPAVPVVSFLGENSNEDLRNSHAEHHKRKQKKPPERHGD</sequence>
<dbReference type="PhylomeDB" id="A0A0G4I6C6"/>
<feature type="region of interest" description="Disordered" evidence="2">
    <location>
        <begin position="1499"/>
        <end position="1533"/>
    </location>
</feature>
<proteinExistence type="predicted"/>
<feature type="region of interest" description="Disordered" evidence="2">
    <location>
        <begin position="1140"/>
        <end position="1161"/>
    </location>
</feature>
<keyword evidence="1" id="KW-1015">Disulfide bond</keyword>
<feature type="compositionally biased region" description="Basic and acidic residues" evidence="2">
    <location>
        <begin position="886"/>
        <end position="897"/>
    </location>
</feature>
<dbReference type="PROSITE" id="PS50923">
    <property type="entry name" value="SUSHI"/>
    <property type="match status" value="2"/>
</dbReference>
<feature type="region of interest" description="Disordered" evidence="2">
    <location>
        <begin position="217"/>
        <end position="240"/>
    </location>
</feature>
<dbReference type="InterPro" id="IPR000436">
    <property type="entry name" value="Sushi_SCR_CCP_dom"/>
</dbReference>
<evidence type="ECO:0000256" key="1">
    <source>
        <dbReference type="ARBA" id="ARBA00023157"/>
    </source>
</evidence>
<accession>A0A0G4I6C6</accession>
<dbReference type="EMBL" id="CDMZ01005285">
    <property type="protein sequence ID" value="CEM52564.1"/>
    <property type="molecule type" value="Genomic_DNA"/>
</dbReference>
<feature type="domain" description="Sushi" evidence="3">
    <location>
        <begin position="95"/>
        <end position="166"/>
    </location>
</feature>
<feature type="compositionally biased region" description="Basic and acidic residues" evidence="2">
    <location>
        <begin position="1049"/>
        <end position="1059"/>
    </location>
</feature>
<evidence type="ECO:0000313" key="4">
    <source>
        <dbReference type="EMBL" id="CEM52564.1"/>
    </source>
</evidence>
<feature type="region of interest" description="Disordered" evidence="2">
    <location>
        <begin position="725"/>
        <end position="750"/>
    </location>
</feature>
<feature type="compositionally biased region" description="Low complexity" evidence="2">
    <location>
        <begin position="1911"/>
        <end position="1925"/>
    </location>
</feature>
<reference evidence="4" key="1">
    <citation type="submission" date="2014-11" db="EMBL/GenBank/DDBJ databases">
        <authorList>
            <person name="Otto D Thomas"/>
            <person name="Naeem Raeece"/>
        </authorList>
    </citation>
    <scope>NUCLEOTIDE SEQUENCE</scope>
</reference>
<gene>
    <name evidence="4" type="ORF">Cvel_11355</name>
</gene>
<name>A0A0G4I6C6_9ALVE</name>
<feature type="compositionally biased region" description="Acidic residues" evidence="2">
    <location>
        <begin position="1513"/>
        <end position="1526"/>
    </location>
</feature>
<feature type="region of interest" description="Disordered" evidence="2">
    <location>
        <begin position="1866"/>
        <end position="2019"/>
    </location>
</feature>
<feature type="domain" description="Sushi" evidence="3">
    <location>
        <begin position="238"/>
        <end position="292"/>
    </location>
</feature>
<feature type="compositionally biased region" description="Polar residues" evidence="2">
    <location>
        <begin position="1836"/>
        <end position="1849"/>
    </location>
</feature>
<feature type="compositionally biased region" description="Basic and acidic residues" evidence="2">
    <location>
        <begin position="453"/>
        <end position="469"/>
    </location>
</feature>
<feature type="compositionally biased region" description="Low complexity" evidence="2">
    <location>
        <begin position="1967"/>
        <end position="1977"/>
    </location>
</feature>